<dbReference type="Proteomes" id="UP000786811">
    <property type="component" value="Unassembled WGS sequence"/>
</dbReference>
<evidence type="ECO:0000313" key="2">
    <source>
        <dbReference type="Proteomes" id="UP000786811"/>
    </source>
</evidence>
<organism evidence="1 2">
    <name type="scientific">Cotesia congregata</name>
    <name type="common">Parasitoid wasp</name>
    <name type="synonym">Apanteles congregatus</name>
    <dbReference type="NCBI Taxonomy" id="51543"/>
    <lineage>
        <taxon>Eukaryota</taxon>
        <taxon>Metazoa</taxon>
        <taxon>Ecdysozoa</taxon>
        <taxon>Arthropoda</taxon>
        <taxon>Hexapoda</taxon>
        <taxon>Insecta</taxon>
        <taxon>Pterygota</taxon>
        <taxon>Neoptera</taxon>
        <taxon>Endopterygota</taxon>
        <taxon>Hymenoptera</taxon>
        <taxon>Apocrita</taxon>
        <taxon>Ichneumonoidea</taxon>
        <taxon>Braconidae</taxon>
        <taxon>Microgastrinae</taxon>
        <taxon>Cotesia</taxon>
    </lineage>
</organism>
<protein>
    <submittedName>
        <fullName evidence="1">Uncharacterized protein</fullName>
    </submittedName>
</protein>
<reference evidence="1" key="1">
    <citation type="submission" date="2021-04" db="EMBL/GenBank/DDBJ databases">
        <authorList>
            <person name="Chebbi M.A.C M."/>
        </authorList>
    </citation>
    <scope>NUCLEOTIDE SEQUENCE</scope>
</reference>
<proteinExistence type="predicted"/>
<dbReference type="EMBL" id="CAJNRD030001121">
    <property type="protein sequence ID" value="CAG5096917.1"/>
    <property type="molecule type" value="Genomic_DNA"/>
</dbReference>
<evidence type="ECO:0000313" key="1">
    <source>
        <dbReference type="EMBL" id="CAG5096917.1"/>
    </source>
</evidence>
<comment type="caution">
    <text evidence="1">The sequence shown here is derived from an EMBL/GenBank/DDBJ whole genome shotgun (WGS) entry which is preliminary data.</text>
</comment>
<dbReference type="OrthoDB" id="5953030at2759"/>
<gene>
    <name evidence="1" type="ORF">HICCMSTLAB_LOCUS8450</name>
</gene>
<name>A0A8J2HJ55_COTCN</name>
<sequence>MSFFPCTSYEHSFLISSIRLWRELPPDVINALIDTFRKKAYQFFYDLELNENLILGFTDDDSNR</sequence>
<dbReference type="AlphaFoldDB" id="A0A8J2HJ55"/>
<accession>A0A8J2HJ55</accession>
<keyword evidence="2" id="KW-1185">Reference proteome</keyword>